<gene>
    <name evidence="1" type="ORF">GCM10009409_00270</name>
</gene>
<evidence type="ECO:0000313" key="1">
    <source>
        <dbReference type="EMBL" id="GGP37382.1"/>
    </source>
</evidence>
<evidence type="ECO:0000313" key="2">
    <source>
        <dbReference type="Proteomes" id="UP000654367"/>
    </source>
</evidence>
<dbReference type="RefSeq" id="WP_188916315.1">
    <property type="nucleotide sequence ID" value="NZ_BMQV01000001.1"/>
</dbReference>
<proteinExistence type="predicted"/>
<comment type="caution">
    <text evidence="1">The sequence shown here is derived from an EMBL/GenBank/DDBJ whole genome shotgun (WGS) entry which is preliminary data.</text>
</comment>
<dbReference type="EMBL" id="BMQV01000001">
    <property type="protein sequence ID" value="GGP37382.1"/>
    <property type="molecule type" value="Genomic_DNA"/>
</dbReference>
<name>A0ABQ2Q088_9GAMM</name>
<organism evidence="1 2">
    <name type="scientific">Shewanella saliphila</name>
    <dbReference type="NCBI Taxonomy" id="2282698"/>
    <lineage>
        <taxon>Bacteria</taxon>
        <taxon>Pseudomonadati</taxon>
        <taxon>Pseudomonadota</taxon>
        <taxon>Gammaproteobacteria</taxon>
        <taxon>Alteromonadales</taxon>
        <taxon>Shewanellaceae</taxon>
        <taxon>Shewanella</taxon>
    </lineage>
</organism>
<protein>
    <submittedName>
        <fullName evidence="1">Uncharacterized protein</fullName>
    </submittedName>
</protein>
<sequence length="112" mass="12591">MPQLHEQTLQQMYLASLSVIAAHNEDKSNQLLTQLKGDTQSLLACTCRPLKVSELHMLEFCRDVLTCLSKESTPSHVQHKIDHLDIADCSNDDNAAPLADEELAFIQQQFND</sequence>
<reference evidence="2" key="1">
    <citation type="journal article" date="2019" name="Int. J. Syst. Evol. Microbiol.">
        <title>The Global Catalogue of Microorganisms (GCM) 10K type strain sequencing project: providing services to taxonomists for standard genome sequencing and annotation.</title>
        <authorList>
            <consortium name="The Broad Institute Genomics Platform"/>
            <consortium name="The Broad Institute Genome Sequencing Center for Infectious Disease"/>
            <person name="Wu L."/>
            <person name="Ma J."/>
        </authorList>
    </citation>
    <scope>NUCLEOTIDE SEQUENCE [LARGE SCALE GENOMIC DNA]</scope>
    <source>
        <strain evidence="2">JCM 32304</strain>
    </source>
</reference>
<accession>A0ABQ2Q088</accession>
<dbReference type="Proteomes" id="UP000654367">
    <property type="component" value="Unassembled WGS sequence"/>
</dbReference>
<keyword evidence="2" id="KW-1185">Reference proteome</keyword>